<evidence type="ECO:0000313" key="1">
    <source>
        <dbReference type="EMBL" id="KAK0172088.1"/>
    </source>
</evidence>
<reference evidence="1" key="1">
    <citation type="journal article" date="2023" name="bioRxiv">
        <title>Scaffold-level genome assemblies of two parasitoid biocontrol wasps reveal the parthenogenesis mechanism and an associated novel virus.</title>
        <authorList>
            <person name="Inwood S."/>
            <person name="Skelly J."/>
            <person name="Guhlin J."/>
            <person name="Harrop T."/>
            <person name="Goldson S."/>
            <person name="Dearden P."/>
        </authorList>
    </citation>
    <scope>NUCLEOTIDE SEQUENCE</scope>
    <source>
        <strain evidence="1">Irish</strain>
        <tissue evidence="1">Whole body</tissue>
    </source>
</reference>
<dbReference type="AlphaFoldDB" id="A0AA39KSA6"/>
<comment type="caution">
    <text evidence="1">The sequence shown here is derived from an EMBL/GenBank/DDBJ whole genome shotgun (WGS) entry which is preliminary data.</text>
</comment>
<organism evidence="1 2">
    <name type="scientific">Microctonus aethiopoides</name>
    <dbReference type="NCBI Taxonomy" id="144406"/>
    <lineage>
        <taxon>Eukaryota</taxon>
        <taxon>Metazoa</taxon>
        <taxon>Ecdysozoa</taxon>
        <taxon>Arthropoda</taxon>
        <taxon>Hexapoda</taxon>
        <taxon>Insecta</taxon>
        <taxon>Pterygota</taxon>
        <taxon>Neoptera</taxon>
        <taxon>Endopterygota</taxon>
        <taxon>Hymenoptera</taxon>
        <taxon>Apocrita</taxon>
        <taxon>Ichneumonoidea</taxon>
        <taxon>Braconidae</taxon>
        <taxon>Euphorinae</taxon>
        <taxon>Microctonus</taxon>
    </lineage>
</organism>
<proteinExistence type="predicted"/>
<protein>
    <submittedName>
        <fullName evidence="1">Uncharacterized protein</fullName>
    </submittedName>
</protein>
<accession>A0AA39KSA6</accession>
<sequence>MKITPRRISIVNDLEVLAKLQNFIVLLRSALSMWLKEPSISGYVVIDIYISYHDIIFAIKCHWTYLVDKSNYVDDTI</sequence>
<reference evidence="1" key="2">
    <citation type="submission" date="2023-03" db="EMBL/GenBank/DDBJ databases">
        <authorList>
            <person name="Inwood S.N."/>
            <person name="Skelly J.G."/>
            <person name="Guhlin J."/>
            <person name="Harrop T.W.R."/>
            <person name="Goldson S.G."/>
            <person name="Dearden P.K."/>
        </authorList>
    </citation>
    <scope>NUCLEOTIDE SEQUENCE</scope>
    <source>
        <strain evidence="1">Irish</strain>
        <tissue evidence="1">Whole body</tissue>
    </source>
</reference>
<keyword evidence="2" id="KW-1185">Reference proteome</keyword>
<dbReference type="EMBL" id="JAQQBS010000002">
    <property type="protein sequence ID" value="KAK0172088.1"/>
    <property type="molecule type" value="Genomic_DNA"/>
</dbReference>
<name>A0AA39KSA6_9HYME</name>
<evidence type="ECO:0000313" key="2">
    <source>
        <dbReference type="Proteomes" id="UP001168990"/>
    </source>
</evidence>
<dbReference type="Proteomes" id="UP001168990">
    <property type="component" value="Unassembled WGS sequence"/>
</dbReference>
<gene>
    <name evidence="1" type="ORF">PV328_005455</name>
</gene>